<gene>
    <name evidence="1" type="ORF">DPMN_090685</name>
</gene>
<organism evidence="1 2">
    <name type="scientific">Dreissena polymorpha</name>
    <name type="common">Zebra mussel</name>
    <name type="synonym">Mytilus polymorpha</name>
    <dbReference type="NCBI Taxonomy" id="45954"/>
    <lineage>
        <taxon>Eukaryota</taxon>
        <taxon>Metazoa</taxon>
        <taxon>Spiralia</taxon>
        <taxon>Lophotrochozoa</taxon>
        <taxon>Mollusca</taxon>
        <taxon>Bivalvia</taxon>
        <taxon>Autobranchia</taxon>
        <taxon>Heteroconchia</taxon>
        <taxon>Euheterodonta</taxon>
        <taxon>Imparidentia</taxon>
        <taxon>Neoheterodontei</taxon>
        <taxon>Myida</taxon>
        <taxon>Dreissenoidea</taxon>
        <taxon>Dreissenidae</taxon>
        <taxon>Dreissena</taxon>
    </lineage>
</organism>
<dbReference type="EMBL" id="JAIWYP010000003">
    <property type="protein sequence ID" value="KAH3848325.1"/>
    <property type="molecule type" value="Genomic_DNA"/>
</dbReference>
<reference evidence="1" key="2">
    <citation type="submission" date="2020-11" db="EMBL/GenBank/DDBJ databases">
        <authorList>
            <person name="McCartney M.A."/>
            <person name="Auch B."/>
            <person name="Kono T."/>
            <person name="Mallez S."/>
            <person name="Becker A."/>
            <person name="Gohl D.M."/>
            <person name="Silverstein K.A.T."/>
            <person name="Koren S."/>
            <person name="Bechman K.B."/>
            <person name="Herman A."/>
            <person name="Abrahante J.E."/>
            <person name="Garbe J."/>
        </authorList>
    </citation>
    <scope>NUCLEOTIDE SEQUENCE</scope>
    <source>
        <strain evidence="1">Duluth1</strain>
        <tissue evidence="1">Whole animal</tissue>
    </source>
</reference>
<proteinExistence type="predicted"/>
<dbReference type="Proteomes" id="UP000828390">
    <property type="component" value="Unassembled WGS sequence"/>
</dbReference>
<evidence type="ECO:0000313" key="2">
    <source>
        <dbReference type="Proteomes" id="UP000828390"/>
    </source>
</evidence>
<name>A0A9D4R005_DREPO</name>
<sequence>MLYAVFQELQPQHTSSLSPLCEILQTASTTLTEEPLMVIPDDVQAINGICNVHMKGMSMASAMST</sequence>
<accession>A0A9D4R005</accession>
<reference evidence="1" key="1">
    <citation type="journal article" date="2019" name="bioRxiv">
        <title>The Genome of the Zebra Mussel, Dreissena polymorpha: A Resource for Invasive Species Research.</title>
        <authorList>
            <person name="McCartney M.A."/>
            <person name="Auch B."/>
            <person name="Kono T."/>
            <person name="Mallez S."/>
            <person name="Zhang Y."/>
            <person name="Obille A."/>
            <person name="Becker A."/>
            <person name="Abrahante J.E."/>
            <person name="Garbe J."/>
            <person name="Badalamenti J.P."/>
            <person name="Herman A."/>
            <person name="Mangelson H."/>
            <person name="Liachko I."/>
            <person name="Sullivan S."/>
            <person name="Sone E.D."/>
            <person name="Koren S."/>
            <person name="Silverstein K.A.T."/>
            <person name="Beckman K.B."/>
            <person name="Gohl D.M."/>
        </authorList>
    </citation>
    <scope>NUCLEOTIDE SEQUENCE</scope>
    <source>
        <strain evidence="1">Duluth1</strain>
        <tissue evidence="1">Whole animal</tissue>
    </source>
</reference>
<comment type="caution">
    <text evidence="1">The sequence shown here is derived from an EMBL/GenBank/DDBJ whole genome shotgun (WGS) entry which is preliminary data.</text>
</comment>
<dbReference type="AlphaFoldDB" id="A0A9D4R005"/>
<protein>
    <submittedName>
        <fullName evidence="1">Uncharacterized protein</fullName>
    </submittedName>
</protein>
<keyword evidence="2" id="KW-1185">Reference proteome</keyword>
<evidence type="ECO:0000313" key="1">
    <source>
        <dbReference type="EMBL" id="KAH3848325.1"/>
    </source>
</evidence>